<dbReference type="InterPro" id="IPR010295">
    <property type="entry name" value="DUF898"/>
</dbReference>
<dbReference type="RefSeq" id="WP_377498012.1">
    <property type="nucleotide sequence ID" value="NZ_JBHUIM010000003.1"/>
</dbReference>
<dbReference type="Pfam" id="PF05987">
    <property type="entry name" value="DUF898"/>
    <property type="match status" value="1"/>
</dbReference>
<keyword evidence="1" id="KW-0472">Membrane</keyword>
<sequence length="151" mass="17123">MVKIRKEMIENVRFGSAHLRYTGDGADLLLIHVKGYFLSILTVGVYLFWYVKDLLRFYTDNIVVVHEDTYSRLQCNVSGFDYLKLAIGNLLLIICTLGFGTSWATARTMSFILNNSTLVGTFDPDTLVQTEEDYTNAMYEDLADVLDIGLV</sequence>
<feature type="transmembrane region" description="Helical" evidence="1">
    <location>
        <begin position="86"/>
        <end position="106"/>
    </location>
</feature>
<dbReference type="Proteomes" id="UP001597374">
    <property type="component" value="Unassembled WGS sequence"/>
</dbReference>
<organism evidence="2 3">
    <name type="scientific">Pontibacter ruber</name>
    <dbReference type="NCBI Taxonomy" id="1343895"/>
    <lineage>
        <taxon>Bacteria</taxon>
        <taxon>Pseudomonadati</taxon>
        <taxon>Bacteroidota</taxon>
        <taxon>Cytophagia</taxon>
        <taxon>Cytophagales</taxon>
        <taxon>Hymenobacteraceae</taxon>
        <taxon>Pontibacter</taxon>
    </lineage>
</organism>
<protein>
    <submittedName>
        <fullName evidence="2">DUF898 family protein</fullName>
    </submittedName>
</protein>
<evidence type="ECO:0000256" key="1">
    <source>
        <dbReference type="SAM" id="Phobius"/>
    </source>
</evidence>
<dbReference type="EMBL" id="JBHUIM010000003">
    <property type="protein sequence ID" value="MFD2248088.1"/>
    <property type="molecule type" value="Genomic_DNA"/>
</dbReference>
<comment type="caution">
    <text evidence="2">The sequence shown here is derived from an EMBL/GenBank/DDBJ whole genome shotgun (WGS) entry which is preliminary data.</text>
</comment>
<evidence type="ECO:0000313" key="2">
    <source>
        <dbReference type="EMBL" id="MFD2248088.1"/>
    </source>
</evidence>
<proteinExistence type="predicted"/>
<keyword evidence="1" id="KW-0812">Transmembrane</keyword>
<feature type="transmembrane region" description="Helical" evidence="1">
    <location>
        <begin position="28"/>
        <end position="51"/>
    </location>
</feature>
<evidence type="ECO:0000313" key="3">
    <source>
        <dbReference type="Proteomes" id="UP001597374"/>
    </source>
</evidence>
<reference evidence="3" key="1">
    <citation type="journal article" date="2019" name="Int. J. Syst. Evol. Microbiol.">
        <title>The Global Catalogue of Microorganisms (GCM) 10K type strain sequencing project: providing services to taxonomists for standard genome sequencing and annotation.</title>
        <authorList>
            <consortium name="The Broad Institute Genomics Platform"/>
            <consortium name="The Broad Institute Genome Sequencing Center for Infectious Disease"/>
            <person name="Wu L."/>
            <person name="Ma J."/>
        </authorList>
    </citation>
    <scope>NUCLEOTIDE SEQUENCE [LARGE SCALE GENOMIC DNA]</scope>
    <source>
        <strain evidence="3">CGMCC 4.1782</strain>
    </source>
</reference>
<accession>A0ABW5D3D5</accession>
<keyword evidence="1" id="KW-1133">Transmembrane helix</keyword>
<keyword evidence="3" id="KW-1185">Reference proteome</keyword>
<gene>
    <name evidence="2" type="ORF">ACFSKP_17600</name>
</gene>
<name>A0ABW5D3D5_9BACT</name>